<name>A0A2C6AYB2_FUSNP</name>
<evidence type="ECO:0000313" key="2">
    <source>
        <dbReference type="Proteomes" id="UP000225199"/>
    </source>
</evidence>
<evidence type="ECO:0000313" key="1">
    <source>
        <dbReference type="EMBL" id="PHH96584.1"/>
    </source>
</evidence>
<dbReference type="RefSeq" id="WP_098978589.1">
    <property type="nucleotide sequence ID" value="NZ_NIRJ01000001.1"/>
</dbReference>
<reference evidence="1 2" key="1">
    <citation type="submission" date="2017-06" db="EMBL/GenBank/DDBJ databases">
        <title>Draft genome sequence of Fusobacterium nucleatum subsp. polymorphum KCOM 1002 (=ChDC F175).</title>
        <authorList>
            <person name="Kook J.-K."/>
            <person name="Park S.-N."/>
            <person name="Lim Y.K."/>
            <person name="Roh H."/>
        </authorList>
    </citation>
    <scope>NUCLEOTIDE SEQUENCE [LARGE SCALE GENOMIC DNA]</scope>
    <source>
        <strain evidence="2">KCOM 1002 (ChDC F175)</strain>
    </source>
</reference>
<dbReference type="EMBL" id="NIRJ01000001">
    <property type="protein sequence ID" value="PHH96584.1"/>
    <property type="molecule type" value="Genomic_DNA"/>
</dbReference>
<comment type="caution">
    <text evidence="1">The sequence shown here is derived from an EMBL/GenBank/DDBJ whole genome shotgun (WGS) entry which is preliminary data.</text>
</comment>
<accession>A0A2C6AYB2</accession>
<organism evidence="1 2">
    <name type="scientific">Fusobacterium nucleatum subsp. polymorphum</name>
    <name type="common">Fusobacterium polymorphum</name>
    <dbReference type="NCBI Taxonomy" id="76857"/>
    <lineage>
        <taxon>Bacteria</taxon>
        <taxon>Fusobacteriati</taxon>
        <taxon>Fusobacteriota</taxon>
        <taxon>Fusobacteriia</taxon>
        <taxon>Fusobacteriales</taxon>
        <taxon>Fusobacteriaceae</taxon>
        <taxon>Fusobacterium</taxon>
    </lineage>
</organism>
<dbReference type="Proteomes" id="UP000225199">
    <property type="component" value="Unassembled WGS sequence"/>
</dbReference>
<proteinExistence type="predicted"/>
<gene>
    <name evidence="1" type="ORF">CA840_04120</name>
</gene>
<dbReference type="AlphaFoldDB" id="A0A2C6AYB2"/>
<sequence>MDTKREKEIAQKLYLKIELYFRENNTNRHKVAQKMGHRKQAVSEIMLRLKDGKFPRISSLLKLQEALGTTLIFFDI</sequence>
<protein>
    <recommendedName>
        <fullName evidence="3">HTH cro/C1-type domain-containing protein</fullName>
    </recommendedName>
</protein>
<evidence type="ECO:0008006" key="3">
    <source>
        <dbReference type="Google" id="ProtNLM"/>
    </source>
</evidence>